<dbReference type="InterPro" id="IPR035810">
    <property type="entry name" value="PEBP_euk"/>
</dbReference>
<dbReference type="Pfam" id="PF01161">
    <property type="entry name" value="PBP"/>
    <property type="match status" value="1"/>
</dbReference>
<dbReference type="SUPFAM" id="SSF49777">
    <property type="entry name" value="PEBP-like"/>
    <property type="match status" value="1"/>
</dbReference>
<dbReference type="GO" id="GO:0005762">
    <property type="term" value="C:mitochondrial large ribosomal subunit"/>
    <property type="evidence" value="ECO:0007669"/>
    <property type="project" value="EnsemblFungi"/>
</dbReference>
<dbReference type="STRING" id="683960.A0A1E3P1L4"/>
<comment type="function">
    <text evidence="3">Component of the mitochondrial ribosome (mitoribosome), a dedicated translation machinery responsible for the synthesis of mitochondrial genome-encoded proteins, including at least some of the essential transmembrane subunits of the mitochondrial respiratory chain. The mitoribosomes are attached to the mitochondrial inner membrane and translation products are cotranslationally integrated into the membrane.</text>
</comment>
<evidence type="ECO:0000256" key="4">
    <source>
        <dbReference type="ARBA" id="ARBA00038016"/>
    </source>
</evidence>
<dbReference type="GeneID" id="30200873"/>
<evidence type="ECO:0000256" key="2">
    <source>
        <dbReference type="ARBA" id="ARBA00023128"/>
    </source>
</evidence>
<dbReference type="PANTHER" id="PTHR11362:SF82">
    <property type="entry name" value="PHOSPHATIDYLETHANOLAMINE-BINDING PROTEIN 4"/>
    <property type="match status" value="1"/>
</dbReference>
<reference evidence="6 7" key="1">
    <citation type="journal article" date="2016" name="Proc. Natl. Acad. Sci. U.S.A.">
        <title>Comparative genomics of biotechnologically important yeasts.</title>
        <authorList>
            <person name="Riley R."/>
            <person name="Haridas S."/>
            <person name="Wolfe K.H."/>
            <person name="Lopes M.R."/>
            <person name="Hittinger C.T."/>
            <person name="Goeker M."/>
            <person name="Salamov A.A."/>
            <person name="Wisecaver J.H."/>
            <person name="Long T.M."/>
            <person name="Calvey C.H."/>
            <person name="Aerts A.L."/>
            <person name="Barry K.W."/>
            <person name="Choi C."/>
            <person name="Clum A."/>
            <person name="Coughlan A.Y."/>
            <person name="Deshpande S."/>
            <person name="Douglass A.P."/>
            <person name="Hanson S.J."/>
            <person name="Klenk H.-P."/>
            <person name="LaButti K.M."/>
            <person name="Lapidus A."/>
            <person name="Lindquist E.A."/>
            <person name="Lipzen A.M."/>
            <person name="Meier-Kolthoff J.P."/>
            <person name="Ohm R.A."/>
            <person name="Otillar R.P."/>
            <person name="Pangilinan J.L."/>
            <person name="Peng Y."/>
            <person name="Rokas A."/>
            <person name="Rosa C.A."/>
            <person name="Scheuner C."/>
            <person name="Sibirny A.A."/>
            <person name="Slot J.C."/>
            <person name="Stielow J.B."/>
            <person name="Sun H."/>
            <person name="Kurtzman C.P."/>
            <person name="Blackwell M."/>
            <person name="Grigoriev I.V."/>
            <person name="Jeffries T.W."/>
        </authorList>
    </citation>
    <scope>NUCLEOTIDE SEQUENCE [LARGE SCALE GENOMIC DNA]</scope>
    <source>
        <strain evidence="7">ATCC 58044 / CBS 1984 / NCYC 433 / NRRL Y-366-8</strain>
    </source>
</reference>
<name>A0A1E3P1L4_WICAA</name>
<dbReference type="InterPro" id="IPR036610">
    <property type="entry name" value="PEBP-like_sf"/>
</dbReference>
<dbReference type="InterPro" id="IPR008914">
    <property type="entry name" value="PEBP"/>
</dbReference>
<organism evidence="6 7">
    <name type="scientific">Wickerhamomyces anomalus (strain ATCC 58044 / CBS 1984 / NCYC 433 / NRRL Y-366-8)</name>
    <name type="common">Yeast</name>
    <name type="synonym">Hansenula anomala</name>
    <dbReference type="NCBI Taxonomy" id="683960"/>
    <lineage>
        <taxon>Eukaryota</taxon>
        <taxon>Fungi</taxon>
        <taxon>Dikarya</taxon>
        <taxon>Ascomycota</taxon>
        <taxon>Saccharomycotina</taxon>
        <taxon>Saccharomycetes</taxon>
        <taxon>Phaffomycetales</taxon>
        <taxon>Wickerhamomycetaceae</taxon>
        <taxon>Wickerhamomyces</taxon>
    </lineage>
</organism>
<accession>A0A1E3P1L4</accession>
<sequence length="383" mass="43973">MLRSNAFKSSKRLLATVSESKIPLGGNKSWAKPTQQSESLNIHDPSIRKTVLNGVSSHGPASLKSSRGKAKYISPLGINEAFNAAYDVLKAKAEETYKEIEEIDQQIAQNPESKELKDLKNKKLVQAEINNPEVQYNFQYSDRVENNPKLIDYNQPVYRELKKKHWEEYGQMLTMQRLEQLGCIPDTLPTLDPKAEVSVKFLNHTSINRWIEPGTLLSSNATTYPPSIKIQEFENVDPSKQLYTILLVNPDVPDLENDSFKTHLQWGLTNVKLSFNENFISPEKLLKDQTITELIDYLPPVPEKNIPKQRFITWVFRQPNEISEKITERDFNIRSYVEANQLQPIGAHVWRSAWDTNVPHVRELYGLPKGTVYHRVRAPIPQN</sequence>
<dbReference type="Gene3D" id="3.90.280.10">
    <property type="entry name" value="PEBP-like"/>
    <property type="match status" value="1"/>
</dbReference>
<dbReference type="PANTHER" id="PTHR11362">
    <property type="entry name" value="PHOSPHATIDYLETHANOLAMINE-BINDING PROTEIN"/>
    <property type="match status" value="1"/>
</dbReference>
<dbReference type="EMBL" id="KV454211">
    <property type="protein sequence ID" value="ODQ59376.1"/>
    <property type="molecule type" value="Genomic_DNA"/>
</dbReference>
<dbReference type="GO" id="GO:0033617">
    <property type="term" value="P:mitochondrial respiratory chain complex IV assembly"/>
    <property type="evidence" value="ECO:0007669"/>
    <property type="project" value="EnsemblFungi"/>
</dbReference>
<protein>
    <recommendedName>
        <fullName evidence="5">Large ribosomal subunit protein mL38</fullName>
    </recommendedName>
</protein>
<comment type="subcellular location">
    <subcellularLocation>
        <location evidence="1">Mitochondrion</location>
    </subcellularLocation>
</comment>
<keyword evidence="2" id="KW-0496">Mitochondrion</keyword>
<evidence type="ECO:0000256" key="1">
    <source>
        <dbReference type="ARBA" id="ARBA00004173"/>
    </source>
</evidence>
<gene>
    <name evidence="6" type="ORF">WICANDRAFT_63874</name>
</gene>
<evidence type="ECO:0000256" key="3">
    <source>
        <dbReference type="ARBA" id="ARBA00037226"/>
    </source>
</evidence>
<dbReference type="RefSeq" id="XP_019038583.1">
    <property type="nucleotide sequence ID" value="XM_019183627.1"/>
</dbReference>
<evidence type="ECO:0000313" key="7">
    <source>
        <dbReference type="Proteomes" id="UP000094112"/>
    </source>
</evidence>
<evidence type="ECO:0000313" key="6">
    <source>
        <dbReference type="EMBL" id="ODQ59376.1"/>
    </source>
</evidence>
<dbReference type="AlphaFoldDB" id="A0A1E3P1L4"/>
<proteinExistence type="inferred from homology"/>
<comment type="similarity">
    <text evidence="4">Belongs to the phosphatidylethanolamine-binding protein family. Mitochondrion-specific ribosomal protein mL38 subfamily.</text>
</comment>
<dbReference type="Proteomes" id="UP000094112">
    <property type="component" value="Unassembled WGS sequence"/>
</dbReference>
<dbReference type="Gene3D" id="1.20.58.1180">
    <property type="match status" value="1"/>
</dbReference>
<dbReference type="GO" id="GO:0003735">
    <property type="term" value="F:structural constituent of ribosome"/>
    <property type="evidence" value="ECO:0007669"/>
    <property type="project" value="EnsemblFungi"/>
</dbReference>
<evidence type="ECO:0000256" key="5">
    <source>
        <dbReference type="ARBA" id="ARBA00039444"/>
    </source>
</evidence>
<dbReference type="FunFam" id="3.90.280.10:FF:000004">
    <property type="entry name" value="Mitochondrial large ribosomal subunit YmL35"/>
    <property type="match status" value="1"/>
</dbReference>
<dbReference type="OrthoDB" id="2153661at2759"/>
<keyword evidence="7" id="KW-1185">Reference proteome</keyword>
<dbReference type="CDD" id="cd00866">
    <property type="entry name" value="PEBP_euk"/>
    <property type="match status" value="1"/>
</dbReference>